<feature type="domain" description="N-acetyltransferase" evidence="7">
    <location>
        <begin position="9"/>
        <end position="167"/>
    </location>
</feature>
<evidence type="ECO:0000256" key="5">
    <source>
        <dbReference type="ARBA" id="ARBA00023315"/>
    </source>
</evidence>
<dbReference type="RefSeq" id="WP_306352458.1">
    <property type="nucleotide sequence ID" value="NZ_JASAWV010000047.1"/>
</dbReference>
<comment type="similarity">
    <text evidence="1">Belongs to the acetyltransferase family. GNAT subfamily.</text>
</comment>
<dbReference type="PROSITE" id="PS51186">
    <property type="entry name" value="GNAT"/>
    <property type="match status" value="1"/>
</dbReference>
<dbReference type="CDD" id="cd04301">
    <property type="entry name" value="NAT_SF"/>
    <property type="match status" value="1"/>
</dbReference>
<comment type="caution">
    <text evidence="8">The sequence shown here is derived from an EMBL/GenBank/DDBJ whole genome shotgun (WGS) entry which is preliminary data.</text>
</comment>
<dbReference type="Pfam" id="PF13508">
    <property type="entry name" value="Acetyltransf_7"/>
    <property type="match status" value="1"/>
</dbReference>
<dbReference type="PANTHER" id="PTHR36449">
    <property type="entry name" value="ACETYLTRANSFERASE-RELATED"/>
    <property type="match status" value="1"/>
</dbReference>
<keyword evidence="2" id="KW-0678">Repressor</keyword>
<dbReference type="GO" id="GO:0016747">
    <property type="term" value="F:acyltransferase activity, transferring groups other than amino-acyl groups"/>
    <property type="evidence" value="ECO:0007669"/>
    <property type="project" value="InterPro"/>
</dbReference>
<evidence type="ECO:0000313" key="9">
    <source>
        <dbReference type="Proteomes" id="UP001226020"/>
    </source>
</evidence>
<reference evidence="8 9" key="1">
    <citation type="journal article" date="2023" name="Front. Microbiol.">
        <title>Phylogeography and host specificity of Pasteurellaceae pathogenic to sea-farmed fish in the north-east Atlantic.</title>
        <authorList>
            <person name="Gulla S."/>
            <person name="Colquhoun D.J."/>
            <person name="Olsen A.B."/>
            <person name="Spilsberg B."/>
            <person name="Lagesen K."/>
            <person name="Aakesson C.P."/>
            <person name="Strom S."/>
            <person name="Manji F."/>
            <person name="Birkbeck T.H."/>
            <person name="Nilsen H.K."/>
        </authorList>
    </citation>
    <scope>NUCLEOTIDE SEQUENCE [LARGE SCALE GENOMIC DNA]</scope>
    <source>
        <strain evidence="8 9">NVIB3131</strain>
    </source>
</reference>
<keyword evidence="5" id="KW-0012">Acyltransferase</keyword>
<gene>
    <name evidence="8" type="ORF">QJU57_10580</name>
</gene>
<accession>A0AAW8CE65</accession>
<dbReference type="EMBL" id="JASAXT010000038">
    <property type="protein sequence ID" value="MDP8149513.1"/>
    <property type="molecule type" value="Genomic_DNA"/>
</dbReference>
<proteinExistence type="inferred from homology"/>
<evidence type="ECO:0000313" key="8">
    <source>
        <dbReference type="EMBL" id="MDP8149513.1"/>
    </source>
</evidence>
<evidence type="ECO:0000256" key="1">
    <source>
        <dbReference type="ARBA" id="ARBA00009342"/>
    </source>
</evidence>
<dbReference type="Proteomes" id="UP001226020">
    <property type="component" value="Unassembled WGS sequence"/>
</dbReference>
<evidence type="ECO:0000256" key="3">
    <source>
        <dbReference type="ARBA" id="ARBA00022649"/>
    </source>
</evidence>
<dbReference type="PANTHER" id="PTHR36449:SF1">
    <property type="entry name" value="ACETYLTRANSFERASE"/>
    <property type="match status" value="1"/>
</dbReference>
<evidence type="ECO:0000259" key="7">
    <source>
        <dbReference type="PROSITE" id="PS51186"/>
    </source>
</evidence>
<evidence type="ECO:0000256" key="6">
    <source>
        <dbReference type="ARBA" id="ARBA00049880"/>
    </source>
</evidence>
<name>A0AAW8CE65_9PAST</name>
<keyword evidence="3" id="KW-1277">Toxin-antitoxin system</keyword>
<keyword evidence="9" id="KW-1185">Reference proteome</keyword>
<dbReference type="Gene3D" id="3.40.630.30">
    <property type="match status" value="1"/>
</dbReference>
<comment type="catalytic activity">
    <reaction evidence="6">
        <text>glycyl-tRNA(Gly) + acetyl-CoA = N-acetylglycyl-tRNA(Gly) + CoA + H(+)</text>
        <dbReference type="Rhea" id="RHEA:81867"/>
        <dbReference type="Rhea" id="RHEA-COMP:9683"/>
        <dbReference type="Rhea" id="RHEA-COMP:19766"/>
        <dbReference type="ChEBI" id="CHEBI:15378"/>
        <dbReference type="ChEBI" id="CHEBI:57287"/>
        <dbReference type="ChEBI" id="CHEBI:57288"/>
        <dbReference type="ChEBI" id="CHEBI:78522"/>
        <dbReference type="ChEBI" id="CHEBI:232036"/>
    </reaction>
</comment>
<sequence length="167" mass="19158">MIEDCLDDIDIIPLSELRCNKKTFNSHSLALNHYFHKQASQDEKKNLSKCFVLINEERIIGYYTLSATSVGIHDIPKENIKKEIRYPNIPAVLLGRLAIDKNFLKQGYGKFLVADAIYKAKNTNLGVALLIVDAKDDEAITFYKKLGFIQFMDKEDKLFFPLTKLIK</sequence>
<organism evidence="8 9">
    <name type="scientific">Phocoenobacter atlanticus subsp. atlanticus</name>
    <dbReference type="NCBI Taxonomy" id="3061285"/>
    <lineage>
        <taxon>Bacteria</taxon>
        <taxon>Pseudomonadati</taxon>
        <taxon>Pseudomonadota</taxon>
        <taxon>Gammaproteobacteria</taxon>
        <taxon>Pasteurellales</taxon>
        <taxon>Pasteurellaceae</taxon>
        <taxon>Phocoenobacter</taxon>
        <taxon>Phocoenobacter atlanticus</taxon>
    </lineage>
</organism>
<dbReference type="SUPFAM" id="SSF55729">
    <property type="entry name" value="Acyl-CoA N-acyltransferases (Nat)"/>
    <property type="match status" value="1"/>
</dbReference>
<dbReference type="AlphaFoldDB" id="A0AAW8CE65"/>
<protein>
    <submittedName>
        <fullName evidence="8">GNAT family N-acetyltransferase</fullName>
    </submittedName>
</protein>
<dbReference type="InterPro" id="IPR016181">
    <property type="entry name" value="Acyl_CoA_acyltransferase"/>
</dbReference>
<dbReference type="InterPro" id="IPR000182">
    <property type="entry name" value="GNAT_dom"/>
</dbReference>
<keyword evidence="4" id="KW-0808">Transferase</keyword>
<evidence type="ECO:0000256" key="4">
    <source>
        <dbReference type="ARBA" id="ARBA00022679"/>
    </source>
</evidence>
<evidence type="ECO:0000256" key="2">
    <source>
        <dbReference type="ARBA" id="ARBA00022491"/>
    </source>
</evidence>